<evidence type="ECO:0000313" key="2">
    <source>
        <dbReference type="EMBL" id="VWC99662.1"/>
    </source>
</evidence>
<evidence type="ECO:0000256" key="1">
    <source>
        <dbReference type="SAM" id="MobiDB-lite"/>
    </source>
</evidence>
<evidence type="ECO:0000313" key="3">
    <source>
        <dbReference type="Proteomes" id="UP000494274"/>
    </source>
</evidence>
<sequence>MAVVMAAIGAFVGPCEVVTADANPDGEPGEGAAPLRAPHIPA</sequence>
<gene>
    <name evidence="2" type="ORF">BLA18112_03893</name>
</gene>
<dbReference type="AlphaFoldDB" id="A0A6P2WS60"/>
<dbReference type="EMBL" id="CABVQI010000012">
    <property type="protein sequence ID" value="VWC99662.1"/>
    <property type="molecule type" value="Genomic_DNA"/>
</dbReference>
<proteinExistence type="predicted"/>
<protein>
    <submittedName>
        <fullName evidence="2">Uncharacterized protein</fullName>
    </submittedName>
</protein>
<dbReference type="Proteomes" id="UP000494274">
    <property type="component" value="Unassembled WGS sequence"/>
</dbReference>
<reference evidence="2 3" key="1">
    <citation type="submission" date="2019-09" db="EMBL/GenBank/DDBJ databases">
        <authorList>
            <person name="Depoorter E."/>
        </authorList>
    </citation>
    <scope>NUCLEOTIDE SEQUENCE [LARGE SCALE GENOMIC DNA]</scope>
    <source>
        <strain evidence="2">R-18112</strain>
    </source>
</reference>
<accession>A0A6P2WS60</accession>
<feature type="region of interest" description="Disordered" evidence="1">
    <location>
        <begin position="22"/>
        <end position="42"/>
    </location>
</feature>
<dbReference type="RefSeq" id="WP_302479588.1">
    <property type="nucleotide sequence ID" value="NZ_CABVQI010000012.1"/>
</dbReference>
<organism evidence="2 3">
    <name type="scientific">Burkholderia lata (strain ATCC 17760 / DSM 23089 / LMG 22485 / NCIMB 9086 / R18194 / 383)</name>
    <dbReference type="NCBI Taxonomy" id="482957"/>
    <lineage>
        <taxon>Bacteria</taxon>
        <taxon>Pseudomonadati</taxon>
        <taxon>Pseudomonadota</taxon>
        <taxon>Betaproteobacteria</taxon>
        <taxon>Burkholderiales</taxon>
        <taxon>Burkholderiaceae</taxon>
        <taxon>Burkholderia</taxon>
        <taxon>Burkholderia cepacia complex</taxon>
    </lineage>
</organism>
<name>A0A6P2WS60_BURL3</name>